<reference evidence="4" key="1">
    <citation type="submission" date="2022-11" db="EMBL/GenBank/DDBJ databases">
        <authorList>
            <person name="Scott C."/>
            <person name="Bruce N."/>
        </authorList>
    </citation>
    <scope>NUCLEOTIDE SEQUENCE</scope>
</reference>
<dbReference type="OrthoDB" id="1747771at2759"/>
<evidence type="ECO:0000256" key="1">
    <source>
        <dbReference type="ARBA" id="ARBA00023242"/>
    </source>
</evidence>
<proteinExistence type="predicted"/>
<feature type="region of interest" description="Disordered" evidence="2">
    <location>
        <begin position="74"/>
        <end position="147"/>
    </location>
</feature>
<feature type="domain" description="Xylanolytic transcriptional activator regulatory" evidence="3">
    <location>
        <begin position="343"/>
        <end position="417"/>
    </location>
</feature>
<dbReference type="EMBL" id="CALLCH030000010">
    <property type="protein sequence ID" value="CAI4214001.1"/>
    <property type="molecule type" value="Genomic_DNA"/>
</dbReference>
<evidence type="ECO:0000259" key="3">
    <source>
        <dbReference type="SMART" id="SM00906"/>
    </source>
</evidence>
<protein>
    <recommendedName>
        <fullName evidence="3">Xylanolytic transcriptional activator regulatory domain-containing protein</fullName>
    </recommendedName>
</protein>
<dbReference type="GO" id="GO:0008270">
    <property type="term" value="F:zinc ion binding"/>
    <property type="evidence" value="ECO:0007669"/>
    <property type="project" value="InterPro"/>
</dbReference>
<feature type="compositionally biased region" description="Pro residues" evidence="2">
    <location>
        <begin position="12"/>
        <end position="21"/>
    </location>
</feature>
<evidence type="ECO:0000256" key="2">
    <source>
        <dbReference type="SAM" id="MobiDB-lite"/>
    </source>
</evidence>
<dbReference type="GO" id="GO:0016831">
    <property type="term" value="F:carboxy-lyase activity"/>
    <property type="evidence" value="ECO:0007669"/>
    <property type="project" value="TreeGrafter"/>
</dbReference>
<dbReference type="AlphaFoldDB" id="A0A9P1H239"/>
<keyword evidence="5" id="KW-1185">Reference proteome</keyword>
<organism evidence="4 5">
    <name type="scientific">Parascedosporium putredinis</name>
    <dbReference type="NCBI Taxonomy" id="1442378"/>
    <lineage>
        <taxon>Eukaryota</taxon>
        <taxon>Fungi</taxon>
        <taxon>Dikarya</taxon>
        <taxon>Ascomycota</taxon>
        <taxon>Pezizomycotina</taxon>
        <taxon>Sordariomycetes</taxon>
        <taxon>Hypocreomycetidae</taxon>
        <taxon>Microascales</taxon>
        <taxon>Microascaceae</taxon>
        <taxon>Parascedosporium</taxon>
    </lineage>
</organism>
<evidence type="ECO:0000313" key="5">
    <source>
        <dbReference type="Proteomes" id="UP000838763"/>
    </source>
</evidence>
<feature type="compositionally biased region" description="Low complexity" evidence="2">
    <location>
        <begin position="98"/>
        <end position="123"/>
    </location>
</feature>
<dbReference type="SMART" id="SM00906">
    <property type="entry name" value="Fungal_trans"/>
    <property type="match status" value="1"/>
</dbReference>
<dbReference type="CDD" id="cd12148">
    <property type="entry name" value="fungal_TF_MHR"/>
    <property type="match status" value="1"/>
</dbReference>
<dbReference type="PANTHER" id="PTHR43374:SF5">
    <property type="entry name" value="ZN(II)2CYS6 TRANSCRIPTION FACTOR (EUROFUNG)"/>
    <property type="match status" value="1"/>
</dbReference>
<gene>
    <name evidence="4" type="ORF">PPNO1_LOCUS3736</name>
</gene>
<dbReference type="InterPro" id="IPR007219">
    <property type="entry name" value="XnlR_reg_dom"/>
</dbReference>
<dbReference type="GO" id="GO:0006351">
    <property type="term" value="P:DNA-templated transcription"/>
    <property type="evidence" value="ECO:0007669"/>
    <property type="project" value="InterPro"/>
</dbReference>
<dbReference type="Proteomes" id="UP000838763">
    <property type="component" value="Unassembled WGS sequence"/>
</dbReference>
<keyword evidence="1" id="KW-0539">Nucleus</keyword>
<name>A0A9P1H239_9PEZI</name>
<dbReference type="Pfam" id="PF04082">
    <property type="entry name" value="Fungal_trans"/>
    <property type="match status" value="1"/>
</dbReference>
<feature type="region of interest" description="Disordered" evidence="2">
    <location>
        <begin position="1"/>
        <end position="60"/>
    </location>
</feature>
<comment type="caution">
    <text evidence="4">The sequence shown here is derived from an EMBL/GenBank/DDBJ whole genome shotgun (WGS) entry which is preliminary data.</text>
</comment>
<sequence length="638" mass="69469">MHHSMHQIHPSTPYPLHPPHPASQSSYTLPTTMEATPTPHNQTAAHSPASSIATDGPPGYDTAAVVELLKTKRKPRTTKSCFPAATAKSTSKAPLPTSVASSRASNASKSASTPSKATSSAKPATPPRIPRAWQRSQSGLPDPAYTPIIKAEPGGFRSPPPAGFAGPAMGAGAGAALGDHFVEASTGATIFIGDSSDPPLALGCTRLTYAFANLWAPETSLNDIVRALPSDADIIRSILANLPGLRAPFYPALVAHQRFGAQLFSFLDYKLAAGPDSGLPEGITPSWVALLFSVLACGVQFSADPIKERDLRSKVFGSTDLDQVQTMALLGHCLRNNLDMNSSWVLMGTTIRLAQSIGLHMESAAAMTPGRSVTESYYRRRLWWMLIWQDTFLSLTYDRPPANTYTHAPIPADCAEEDSGAGPGRTFADCILQLCQVAMERAREDATLPPGGGADGNDPVARLHRNKQRLQAVVDSAQSFLVDKARCRSLQEHLERLALDIHLGYMTCRLYRQCLENPDPTVVDQPMRDGLAREYAAHAARVVRSFLDMFRLSSVVCRSWDFVHYVASSCLPPRHLPLVSPLVREEISRSFRPLVHQLISVLEDEVRKSEWYDADTNVRQYGPYSQVVKALKQTYEVV</sequence>
<evidence type="ECO:0000313" key="4">
    <source>
        <dbReference type="EMBL" id="CAI4214001.1"/>
    </source>
</evidence>
<dbReference type="PANTHER" id="PTHR43374">
    <property type="entry name" value="FLAVIN PRENYLTRANSFERASE"/>
    <property type="match status" value="1"/>
</dbReference>
<feature type="compositionally biased region" description="Polar residues" evidence="2">
    <location>
        <begin position="22"/>
        <end position="53"/>
    </location>
</feature>
<dbReference type="GO" id="GO:0003677">
    <property type="term" value="F:DNA binding"/>
    <property type="evidence" value="ECO:0007669"/>
    <property type="project" value="InterPro"/>
</dbReference>
<accession>A0A9P1H239</accession>
<dbReference type="InterPro" id="IPR004507">
    <property type="entry name" value="UbiX-like"/>
</dbReference>